<dbReference type="Proteomes" id="UP000050794">
    <property type="component" value="Unassembled WGS sequence"/>
</dbReference>
<dbReference type="WBParaSite" id="TCNE_0000577501-mRNA-1">
    <property type="protein sequence ID" value="TCNE_0000577501-mRNA-1"/>
    <property type="gene ID" value="TCNE_0000577501"/>
</dbReference>
<name>A0A183UBA5_TOXCA</name>
<keyword evidence="2" id="KW-1185">Reference proteome</keyword>
<dbReference type="AlphaFoldDB" id="A0A183UBA5"/>
<evidence type="ECO:0000313" key="2">
    <source>
        <dbReference type="Proteomes" id="UP000050794"/>
    </source>
</evidence>
<organism evidence="2 3">
    <name type="scientific">Toxocara canis</name>
    <name type="common">Canine roundworm</name>
    <dbReference type="NCBI Taxonomy" id="6265"/>
    <lineage>
        <taxon>Eukaryota</taxon>
        <taxon>Metazoa</taxon>
        <taxon>Ecdysozoa</taxon>
        <taxon>Nematoda</taxon>
        <taxon>Chromadorea</taxon>
        <taxon>Rhabditida</taxon>
        <taxon>Spirurina</taxon>
        <taxon>Ascaridomorpha</taxon>
        <taxon>Ascaridoidea</taxon>
        <taxon>Toxocaridae</taxon>
        <taxon>Toxocara</taxon>
    </lineage>
</organism>
<accession>A0A183UBA5</accession>
<evidence type="ECO:0000313" key="3">
    <source>
        <dbReference type="WBParaSite" id="TCNE_0000577501-mRNA-1"/>
    </source>
</evidence>
<proteinExistence type="predicted"/>
<reference evidence="3" key="1">
    <citation type="submission" date="2016-06" db="UniProtKB">
        <authorList>
            <consortium name="WormBaseParasite"/>
        </authorList>
    </citation>
    <scope>IDENTIFICATION</scope>
</reference>
<protein>
    <submittedName>
        <fullName evidence="3">Secreted protein</fullName>
    </submittedName>
</protein>
<dbReference type="EMBL" id="UYWY01019390">
    <property type="protein sequence ID" value="VDM37006.1"/>
    <property type="molecule type" value="Genomic_DNA"/>
</dbReference>
<evidence type="ECO:0000313" key="1">
    <source>
        <dbReference type="EMBL" id="VDM37006.1"/>
    </source>
</evidence>
<sequence>MLRCFTIRPPANVVYCLVVAASRCGCPFVSRTQSPLEWGYSPKKVLDLYGWRDDRLIAPWSRVAWDRSPKWRLRYGASAFSSCCGCWMVACDYLQSSMVRDECGRGEALISV</sequence>
<reference evidence="1 2" key="2">
    <citation type="submission" date="2018-11" db="EMBL/GenBank/DDBJ databases">
        <authorList>
            <consortium name="Pathogen Informatics"/>
        </authorList>
    </citation>
    <scope>NUCLEOTIDE SEQUENCE [LARGE SCALE GENOMIC DNA]</scope>
</reference>
<gene>
    <name evidence="1" type="ORF">TCNE_LOCUS5775</name>
</gene>